<evidence type="ECO:0000313" key="2">
    <source>
        <dbReference type="Proteomes" id="UP000518681"/>
    </source>
</evidence>
<organism evidence="1 2">
    <name type="scientific">Paraburkholderia fungorum</name>
    <dbReference type="NCBI Taxonomy" id="134537"/>
    <lineage>
        <taxon>Bacteria</taxon>
        <taxon>Pseudomonadati</taxon>
        <taxon>Pseudomonadota</taxon>
        <taxon>Betaproteobacteria</taxon>
        <taxon>Burkholderiales</taxon>
        <taxon>Burkholderiaceae</taxon>
        <taxon>Paraburkholderia</taxon>
    </lineage>
</organism>
<accession>A0AAW3UYR7</accession>
<dbReference type="Proteomes" id="UP000518681">
    <property type="component" value="Unassembled WGS sequence"/>
</dbReference>
<evidence type="ECO:0008006" key="3">
    <source>
        <dbReference type="Google" id="ProtNLM"/>
    </source>
</evidence>
<dbReference type="AlphaFoldDB" id="A0AAW3UYR7"/>
<dbReference type="InterPro" id="IPR027417">
    <property type="entry name" value="P-loop_NTPase"/>
</dbReference>
<sequence>MDKSWRSLEHYVRSLGQILWQRPVNPDRIDGVNFDGVARIGDDEIVLLEITEEHSLDKIRTDVAKIAPVKLRLAAQSIVARAYIVLSSEPTQGMVDVGKEHKIHVMSARTFAQQAFDFPAYESSRVDSAFGSAIDPITGQPDSNEYIPVTYSLAGESKPLSVQDICEKLSKKNRLVLLGEYGTGKSRCVRESFRILAKNYRNASAYPLAINLREHWGALSGVEIIAGHFQRLGLSGSVDRVMQLLRAGGILLLLDGFDEVGTQTFGNSEDRRASIRKHALSGVRDLLSISTGGALITGRPHYFNDDAELLDALGLTLRNNSHSIVRCPEEFGNAEADAYLAALGLNAQTPKWLPKKPLMFQILATVDRGDAEEILKSESGEIGFWGQFIDTVCVREARMHTSIEASTVRTVLSNLARLTRKSNRNLGRLTPKDVDHAYEQATGYAPDESGQLMLSRLCTLGRIEPESPDRQFVDPYIVQLLFAECIVEDVLNKSHEVLDETYIQVLEPLGLYFLAQWIETYDFESEVLAFVHRQGNAKNSQLIGELVAALLLMGGAPLDFSGTQIVGAEICLLALGFREFSNIAFSDCIIGLAAFDNCLVAPSSSVSITKTEIVRATGLSSASALPTWVRDCKLHNADNISNASRIKASRLPAAQKLFLAIIHKIFFQRGGGRKENSLYKGGFGQNFDKKLIDKILSILVSRGMVEKSKDSSGFIYNPKREFTSRMKAIRDQLALSNDPLWIELETLA</sequence>
<dbReference type="Gene3D" id="3.40.50.300">
    <property type="entry name" value="P-loop containing nucleotide triphosphate hydrolases"/>
    <property type="match status" value="1"/>
</dbReference>
<name>A0AAW3UYR7_9BURK</name>
<dbReference type="EMBL" id="JACIIK010000008">
    <property type="protein sequence ID" value="MBB6203728.1"/>
    <property type="molecule type" value="Genomic_DNA"/>
</dbReference>
<protein>
    <recommendedName>
        <fullName evidence="3">NACHT domain-containing protein</fullName>
    </recommendedName>
</protein>
<gene>
    <name evidence="1" type="ORF">GGD69_004615</name>
</gene>
<reference evidence="1 2" key="1">
    <citation type="submission" date="2020-08" db="EMBL/GenBank/DDBJ databases">
        <title>Genomic Encyclopedia of Type Strains, Phase IV (KMG-V): Genome sequencing to study the core and pangenomes of soil and plant-associated prokaryotes.</title>
        <authorList>
            <person name="Whitman W."/>
        </authorList>
    </citation>
    <scope>NUCLEOTIDE SEQUENCE [LARGE SCALE GENOMIC DNA]</scope>
    <source>
        <strain evidence="1 2">SEMIA 4013</strain>
    </source>
</reference>
<evidence type="ECO:0000313" key="1">
    <source>
        <dbReference type="EMBL" id="MBB6203728.1"/>
    </source>
</evidence>
<comment type="caution">
    <text evidence="1">The sequence shown here is derived from an EMBL/GenBank/DDBJ whole genome shotgun (WGS) entry which is preliminary data.</text>
</comment>
<dbReference type="RefSeq" id="WP_183799089.1">
    <property type="nucleotide sequence ID" value="NZ_JACIII010000008.1"/>
</dbReference>
<proteinExistence type="predicted"/>